<evidence type="ECO:0000256" key="1">
    <source>
        <dbReference type="PROSITE-ProRule" id="PRU00169"/>
    </source>
</evidence>
<dbReference type="GO" id="GO:1902201">
    <property type="term" value="P:negative regulation of bacterial-type flagellum-dependent cell motility"/>
    <property type="evidence" value="ECO:0007669"/>
    <property type="project" value="TreeGrafter"/>
</dbReference>
<gene>
    <name evidence="5" type="ORF">BHU72_02040</name>
</gene>
<accession>A0A1E5L7A6</accession>
<dbReference type="NCBIfam" id="TIGR00254">
    <property type="entry name" value="GGDEF"/>
    <property type="match status" value="1"/>
</dbReference>
<evidence type="ECO:0000259" key="4">
    <source>
        <dbReference type="PROSITE" id="PS50887"/>
    </source>
</evidence>
<dbReference type="InterPro" id="IPR001789">
    <property type="entry name" value="Sig_transdc_resp-reg_receiver"/>
</dbReference>
<comment type="caution">
    <text evidence="5">The sequence shown here is derived from an EMBL/GenBank/DDBJ whole genome shotgun (WGS) entry which is preliminary data.</text>
</comment>
<dbReference type="GO" id="GO:0052621">
    <property type="term" value="F:diguanylate cyclase activity"/>
    <property type="evidence" value="ECO:0007669"/>
    <property type="project" value="TreeGrafter"/>
</dbReference>
<keyword evidence="6" id="KW-1185">Reference proteome</keyword>
<evidence type="ECO:0000313" key="6">
    <source>
        <dbReference type="Proteomes" id="UP000095255"/>
    </source>
</evidence>
<evidence type="ECO:0000313" key="5">
    <source>
        <dbReference type="EMBL" id="OEH85938.1"/>
    </source>
</evidence>
<dbReference type="SUPFAM" id="SSF55073">
    <property type="entry name" value="Nucleotide cyclase"/>
    <property type="match status" value="1"/>
</dbReference>
<keyword evidence="1" id="KW-0597">Phosphoprotein</keyword>
<dbReference type="Pfam" id="PF00072">
    <property type="entry name" value="Response_reg"/>
    <property type="match status" value="1"/>
</dbReference>
<dbReference type="RefSeq" id="WP_069702021.1">
    <property type="nucleotide sequence ID" value="NZ_MJAT01000012.1"/>
</dbReference>
<dbReference type="Gene3D" id="3.30.70.270">
    <property type="match status" value="1"/>
</dbReference>
<reference evidence="5 6" key="1">
    <citation type="submission" date="2016-09" db="EMBL/GenBank/DDBJ databases">
        <title>Desulfuribacillus arsenicus sp. nov., an obligately anaerobic, dissimilatory arsenic- and antimonate-reducing bacterium isolated from anoxic sediments.</title>
        <authorList>
            <person name="Abin C.A."/>
            <person name="Hollibaugh J.T."/>
        </authorList>
    </citation>
    <scope>NUCLEOTIDE SEQUENCE [LARGE SCALE GENOMIC DNA]</scope>
    <source>
        <strain evidence="5 6">MLFW-2</strain>
    </source>
</reference>
<dbReference type="InterPro" id="IPR000160">
    <property type="entry name" value="GGDEF_dom"/>
</dbReference>
<dbReference type="FunFam" id="3.30.70.270:FF:000001">
    <property type="entry name" value="Diguanylate cyclase domain protein"/>
    <property type="match status" value="1"/>
</dbReference>
<dbReference type="InterPro" id="IPR050469">
    <property type="entry name" value="Diguanylate_Cyclase"/>
</dbReference>
<dbReference type="STRING" id="1390249.BHU72_02040"/>
<sequence>MIIDDSESSRSLLEHLLRKAEYDEILAFSSFHQALPYINDTIDLILLDIIMPEIDGIKGCEIVRNQLKLKDIPIIMVTGEKEIETLKAAFEAGASDYIEKPFHKIELLARMSSSLRLKQEIKARKARESDLLDLTKQLTELTEELQEKNKILENLSTIDGLTGIANRRKLDDTLLMYWKKAQRTKQHFSIIMLDIDNFKAYNDHYGHQKGDEVLRLIAHVINLVPKRADDLFARYGGEEFVVLLPDTAENGAYQMAQRIQKEIIELAVPHHFSLVKSVITVSMGIATFSDCCDLQAEELLRQADHALYDAKRTGGNRIKVFGGRNV</sequence>
<organism evidence="5 6">
    <name type="scientific">Desulfuribacillus stibiiarsenatis</name>
    <dbReference type="NCBI Taxonomy" id="1390249"/>
    <lineage>
        <taxon>Bacteria</taxon>
        <taxon>Bacillati</taxon>
        <taxon>Bacillota</taxon>
        <taxon>Desulfuribacillia</taxon>
        <taxon>Desulfuribacillales</taxon>
        <taxon>Desulfuribacillaceae</taxon>
        <taxon>Desulfuribacillus</taxon>
    </lineage>
</organism>
<dbReference type="PROSITE" id="PS50110">
    <property type="entry name" value="RESPONSE_REGULATORY"/>
    <property type="match status" value="1"/>
</dbReference>
<dbReference type="SMART" id="SM00448">
    <property type="entry name" value="REC"/>
    <property type="match status" value="1"/>
</dbReference>
<dbReference type="PROSITE" id="PS50887">
    <property type="entry name" value="GGDEF"/>
    <property type="match status" value="1"/>
</dbReference>
<evidence type="ECO:0008006" key="7">
    <source>
        <dbReference type="Google" id="ProtNLM"/>
    </source>
</evidence>
<feature type="coiled-coil region" evidence="2">
    <location>
        <begin position="124"/>
        <end position="158"/>
    </location>
</feature>
<dbReference type="Gene3D" id="3.40.50.2300">
    <property type="match status" value="1"/>
</dbReference>
<feature type="domain" description="GGDEF" evidence="4">
    <location>
        <begin position="186"/>
        <end position="323"/>
    </location>
</feature>
<proteinExistence type="predicted"/>
<dbReference type="AlphaFoldDB" id="A0A1E5L7A6"/>
<protein>
    <recommendedName>
        <fullName evidence="7">Diguanylate cyclase response regulator</fullName>
    </recommendedName>
</protein>
<evidence type="ECO:0000256" key="2">
    <source>
        <dbReference type="SAM" id="Coils"/>
    </source>
</evidence>
<feature type="domain" description="Response regulatory" evidence="3">
    <location>
        <begin position="1"/>
        <end position="115"/>
    </location>
</feature>
<dbReference type="InterPro" id="IPR029787">
    <property type="entry name" value="Nucleotide_cyclase"/>
</dbReference>
<name>A0A1E5L7A6_9FIRM</name>
<dbReference type="InterPro" id="IPR011006">
    <property type="entry name" value="CheY-like_superfamily"/>
</dbReference>
<evidence type="ECO:0000259" key="3">
    <source>
        <dbReference type="PROSITE" id="PS50110"/>
    </source>
</evidence>
<keyword evidence="2" id="KW-0175">Coiled coil</keyword>
<dbReference type="GO" id="GO:0043709">
    <property type="term" value="P:cell adhesion involved in single-species biofilm formation"/>
    <property type="evidence" value="ECO:0007669"/>
    <property type="project" value="TreeGrafter"/>
</dbReference>
<dbReference type="SMART" id="SM00267">
    <property type="entry name" value="GGDEF"/>
    <property type="match status" value="1"/>
</dbReference>
<dbReference type="PANTHER" id="PTHR45138:SF9">
    <property type="entry name" value="DIGUANYLATE CYCLASE DGCM-RELATED"/>
    <property type="match status" value="1"/>
</dbReference>
<dbReference type="SUPFAM" id="SSF52172">
    <property type="entry name" value="CheY-like"/>
    <property type="match status" value="1"/>
</dbReference>
<feature type="modified residue" description="4-aspartylphosphate" evidence="1">
    <location>
        <position position="48"/>
    </location>
</feature>
<dbReference type="GO" id="GO:0000160">
    <property type="term" value="P:phosphorelay signal transduction system"/>
    <property type="evidence" value="ECO:0007669"/>
    <property type="project" value="InterPro"/>
</dbReference>
<dbReference type="Proteomes" id="UP000095255">
    <property type="component" value="Unassembled WGS sequence"/>
</dbReference>
<dbReference type="EMBL" id="MJAT01000012">
    <property type="protein sequence ID" value="OEH85938.1"/>
    <property type="molecule type" value="Genomic_DNA"/>
</dbReference>
<dbReference type="InterPro" id="IPR043128">
    <property type="entry name" value="Rev_trsase/Diguanyl_cyclase"/>
</dbReference>
<dbReference type="CDD" id="cd01949">
    <property type="entry name" value="GGDEF"/>
    <property type="match status" value="1"/>
</dbReference>
<dbReference type="GO" id="GO:0005886">
    <property type="term" value="C:plasma membrane"/>
    <property type="evidence" value="ECO:0007669"/>
    <property type="project" value="TreeGrafter"/>
</dbReference>
<dbReference type="Pfam" id="PF00990">
    <property type="entry name" value="GGDEF"/>
    <property type="match status" value="1"/>
</dbReference>
<dbReference type="PANTHER" id="PTHR45138">
    <property type="entry name" value="REGULATORY COMPONENTS OF SENSORY TRANSDUCTION SYSTEM"/>
    <property type="match status" value="1"/>
</dbReference>